<reference evidence="3" key="1">
    <citation type="submission" date="2017-09" db="EMBL/GenBank/DDBJ databases">
        <title>Depth-based differentiation of microbial function through sediment-hosted aquifers and enrichment of novel symbionts in the deep terrestrial subsurface.</title>
        <authorList>
            <person name="Probst A.J."/>
            <person name="Ladd B."/>
            <person name="Jarett J.K."/>
            <person name="Geller-Mcgrath D.E."/>
            <person name="Sieber C.M.K."/>
            <person name="Emerson J.B."/>
            <person name="Anantharaman K."/>
            <person name="Thomas B.C."/>
            <person name="Malmstrom R."/>
            <person name="Stieglmeier M."/>
            <person name="Klingl A."/>
            <person name="Woyke T."/>
            <person name="Ryan C.M."/>
            <person name="Banfield J.F."/>
        </authorList>
    </citation>
    <scope>NUCLEOTIDE SEQUENCE [LARGE SCALE GENOMIC DNA]</scope>
</reference>
<proteinExistence type="predicted"/>
<evidence type="ECO:0000313" key="3">
    <source>
        <dbReference type="Proteomes" id="UP000229749"/>
    </source>
</evidence>
<evidence type="ECO:0008006" key="4">
    <source>
        <dbReference type="Google" id="ProtNLM"/>
    </source>
</evidence>
<evidence type="ECO:0000256" key="1">
    <source>
        <dbReference type="SAM" id="SignalP"/>
    </source>
</evidence>
<name>A0A2M7XEN6_9BACT</name>
<organism evidence="2 3">
    <name type="scientific">Candidatus Uhrbacteria bacterium CG_4_9_14_3_um_filter_36_7</name>
    <dbReference type="NCBI Taxonomy" id="1975033"/>
    <lineage>
        <taxon>Bacteria</taxon>
        <taxon>Candidatus Uhriibacteriota</taxon>
    </lineage>
</organism>
<protein>
    <recommendedName>
        <fullName evidence="4">Lipoprotein</fullName>
    </recommendedName>
</protein>
<gene>
    <name evidence="2" type="ORF">CO172_03865</name>
</gene>
<dbReference type="PROSITE" id="PS51257">
    <property type="entry name" value="PROKAR_LIPOPROTEIN"/>
    <property type="match status" value="1"/>
</dbReference>
<sequence length="189" mass="20604">MKRMLILVGLLLFLSSCLTTSSTDLTDLINETECSNNVFDIFPSTDEEKLLFVGASSENYASSITSCPSGQLDIEGISGYLLYFVFPDQWEKSYWDGNISYGGYRATVGDGVGYELIPEWCQDGTFEWTSSAGLPGGNDDLSFIGKCIQEEGEGEGTTPAPQEWCKEIEIKIYNGSEGQIGSGTLISCE</sequence>
<dbReference type="Proteomes" id="UP000229749">
    <property type="component" value="Unassembled WGS sequence"/>
</dbReference>
<feature type="signal peptide" evidence="1">
    <location>
        <begin position="1"/>
        <end position="20"/>
    </location>
</feature>
<keyword evidence="1" id="KW-0732">Signal</keyword>
<comment type="caution">
    <text evidence="2">The sequence shown here is derived from an EMBL/GenBank/DDBJ whole genome shotgun (WGS) entry which is preliminary data.</text>
</comment>
<accession>A0A2M7XEN6</accession>
<dbReference type="AlphaFoldDB" id="A0A2M7XEN6"/>
<feature type="chain" id="PRO_5014799021" description="Lipoprotein" evidence="1">
    <location>
        <begin position="21"/>
        <end position="189"/>
    </location>
</feature>
<dbReference type="EMBL" id="PFWS01000062">
    <property type="protein sequence ID" value="PJA46339.1"/>
    <property type="molecule type" value="Genomic_DNA"/>
</dbReference>
<evidence type="ECO:0000313" key="2">
    <source>
        <dbReference type="EMBL" id="PJA46339.1"/>
    </source>
</evidence>